<dbReference type="EMBL" id="KZ293678">
    <property type="protein sequence ID" value="PBK87547.1"/>
    <property type="molecule type" value="Genomic_DNA"/>
</dbReference>
<dbReference type="GO" id="GO:0007166">
    <property type="term" value="P:cell surface receptor signaling pathway"/>
    <property type="evidence" value="ECO:0007669"/>
    <property type="project" value="InterPro"/>
</dbReference>
<sequence length="196" mass="22262">MKKSFTSVRKKGVETAILPLQVLKVCDHPMFRRRCLSLLMVLSAVTGLTSVPALGPATDIMLSILGKVYQTQQNTRTALEIANLCMRAHSTLSRHLQSVEITSALLNSIRQFEVDLHDAQETVEKYKQKMWIDRLLYSKSNNDDLKRLEKRVDSTLSLFQIEKLLSLEEINVKIHASIQRLEQNTVGNSASLQRIE</sequence>
<accession>A0A2H3DEM4</accession>
<dbReference type="Proteomes" id="UP000217790">
    <property type="component" value="Unassembled WGS sequence"/>
</dbReference>
<gene>
    <name evidence="2" type="ORF">ARMGADRAFT_459482</name>
</gene>
<organism evidence="2 3">
    <name type="scientific">Armillaria gallica</name>
    <name type="common">Bulbous honey fungus</name>
    <name type="synonym">Armillaria bulbosa</name>
    <dbReference type="NCBI Taxonomy" id="47427"/>
    <lineage>
        <taxon>Eukaryota</taxon>
        <taxon>Fungi</taxon>
        <taxon>Dikarya</taxon>
        <taxon>Basidiomycota</taxon>
        <taxon>Agaricomycotina</taxon>
        <taxon>Agaricomycetes</taxon>
        <taxon>Agaricomycetidae</taxon>
        <taxon>Agaricales</taxon>
        <taxon>Marasmiineae</taxon>
        <taxon>Physalacriaceae</taxon>
        <taxon>Armillaria</taxon>
    </lineage>
</organism>
<protein>
    <recommendedName>
        <fullName evidence="4">Fungal N-terminal domain-containing protein</fullName>
    </recommendedName>
</protein>
<dbReference type="InterPro" id="IPR036537">
    <property type="entry name" value="Adaptor_Cbl_N_dom_sf"/>
</dbReference>
<evidence type="ECO:0000313" key="3">
    <source>
        <dbReference type="Proteomes" id="UP000217790"/>
    </source>
</evidence>
<dbReference type="Gene3D" id="1.20.930.20">
    <property type="entry name" value="Adaptor protein Cbl, N-terminal domain"/>
    <property type="match status" value="1"/>
</dbReference>
<evidence type="ECO:0008006" key="4">
    <source>
        <dbReference type="Google" id="ProtNLM"/>
    </source>
</evidence>
<dbReference type="InterPro" id="IPR059179">
    <property type="entry name" value="MLKL-like_MCAfunc"/>
</dbReference>
<reference evidence="3" key="1">
    <citation type="journal article" date="2017" name="Nat. Ecol. Evol.">
        <title>Genome expansion and lineage-specific genetic innovations in the forest pathogenic fungi Armillaria.</title>
        <authorList>
            <person name="Sipos G."/>
            <person name="Prasanna A.N."/>
            <person name="Walter M.C."/>
            <person name="O'Connor E."/>
            <person name="Balint B."/>
            <person name="Krizsan K."/>
            <person name="Kiss B."/>
            <person name="Hess J."/>
            <person name="Varga T."/>
            <person name="Slot J."/>
            <person name="Riley R."/>
            <person name="Boka B."/>
            <person name="Rigling D."/>
            <person name="Barry K."/>
            <person name="Lee J."/>
            <person name="Mihaltcheva S."/>
            <person name="LaButti K."/>
            <person name="Lipzen A."/>
            <person name="Waldron R."/>
            <person name="Moloney N.M."/>
            <person name="Sperisen C."/>
            <person name="Kredics L."/>
            <person name="Vagvoelgyi C."/>
            <person name="Patrignani A."/>
            <person name="Fitzpatrick D."/>
            <person name="Nagy I."/>
            <person name="Doyle S."/>
            <person name="Anderson J.B."/>
            <person name="Grigoriev I.V."/>
            <person name="Gueldener U."/>
            <person name="Muensterkoetter M."/>
            <person name="Nagy L.G."/>
        </authorList>
    </citation>
    <scope>NUCLEOTIDE SEQUENCE [LARGE SCALE GENOMIC DNA]</scope>
    <source>
        <strain evidence="3">Ar21-2</strain>
    </source>
</reference>
<evidence type="ECO:0000256" key="1">
    <source>
        <dbReference type="SAM" id="Phobius"/>
    </source>
</evidence>
<keyword evidence="3" id="KW-1185">Reference proteome</keyword>
<keyword evidence="1" id="KW-0812">Transmembrane</keyword>
<dbReference type="AlphaFoldDB" id="A0A2H3DEM4"/>
<dbReference type="CDD" id="cd21037">
    <property type="entry name" value="MLKL_NTD"/>
    <property type="match status" value="1"/>
</dbReference>
<keyword evidence="1" id="KW-1133">Transmembrane helix</keyword>
<dbReference type="OrthoDB" id="3066417at2759"/>
<dbReference type="InParanoid" id="A0A2H3DEM4"/>
<evidence type="ECO:0000313" key="2">
    <source>
        <dbReference type="EMBL" id="PBK87547.1"/>
    </source>
</evidence>
<keyword evidence="1" id="KW-0472">Membrane</keyword>
<feature type="transmembrane region" description="Helical" evidence="1">
    <location>
        <begin position="36"/>
        <end position="55"/>
    </location>
</feature>
<name>A0A2H3DEM4_ARMGA</name>
<proteinExistence type="predicted"/>